<keyword evidence="3" id="KW-1185">Reference proteome</keyword>
<protein>
    <submittedName>
        <fullName evidence="2">SDR family oxidoreductase</fullName>
    </submittedName>
</protein>
<dbReference type="RefSeq" id="WP_345018108.1">
    <property type="nucleotide sequence ID" value="NZ_BAABDO010000010.1"/>
</dbReference>
<name>A0ABP7Y8E2_9ACTN</name>
<dbReference type="EMBL" id="BAABDO010000010">
    <property type="protein sequence ID" value="GAA4132135.1"/>
    <property type="molecule type" value="Genomic_DNA"/>
</dbReference>
<dbReference type="Gene3D" id="3.40.50.720">
    <property type="entry name" value="NAD(P)-binding Rossmann-like Domain"/>
    <property type="match status" value="1"/>
</dbReference>
<dbReference type="PANTHER" id="PTHR43157">
    <property type="entry name" value="PHOSPHATIDYLINOSITOL-GLYCAN BIOSYNTHESIS CLASS F PROTEIN-RELATED"/>
    <property type="match status" value="1"/>
</dbReference>
<reference evidence="3" key="1">
    <citation type="journal article" date="2019" name="Int. J. Syst. Evol. Microbiol.">
        <title>The Global Catalogue of Microorganisms (GCM) 10K type strain sequencing project: providing services to taxonomists for standard genome sequencing and annotation.</title>
        <authorList>
            <consortium name="The Broad Institute Genomics Platform"/>
            <consortium name="The Broad Institute Genome Sequencing Center for Infectious Disease"/>
            <person name="Wu L."/>
            <person name="Ma J."/>
        </authorList>
    </citation>
    <scope>NUCLEOTIDE SEQUENCE [LARGE SCALE GENOMIC DNA]</scope>
    <source>
        <strain evidence="3">JCM 17316</strain>
    </source>
</reference>
<dbReference type="Pfam" id="PF00106">
    <property type="entry name" value="adh_short"/>
    <property type="match status" value="1"/>
</dbReference>
<accession>A0ABP7Y8E2</accession>
<evidence type="ECO:0000313" key="2">
    <source>
        <dbReference type="EMBL" id="GAA4132135.1"/>
    </source>
</evidence>
<dbReference type="PRINTS" id="PR00081">
    <property type="entry name" value="GDHRDH"/>
</dbReference>
<organism evidence="2 3">
    <name type="scientific">Actinomadura keratinilytica</name>
    <dbReference type="NCBI Taxonomy" id="547461"/>
    <lineage>
        <taxon>Bacteria</taxon>
        <taxon>Bacillati</taxon>
        <taxon>Actinomycetota</taxon>
        <taxon>Actinomycetes</taxon>
        <taxon>Streptosporangiales</taxon>
        <taxon>Thermomonosporaceae</taxon>
        <taxon>Actinomadura</taxon>
    </lineage>
</organism>
<dbReference type="InterPro" id="IPR036291">
    <property type="entry name" value="NAD(P)-bd_dom_sf"/>
</dbReference>
<keyword evidence="1" id="KW-0560">Oxidoreductase</keyword>
<comment type="caution">
    <text evidence="2">The sequence shown here is derived from an EMBL/GenBank/DDBJ whole genome shotgun (WGS) entry which is preliminary data.</text>
</comment>
<gene>
    <name evidence="2" type="ORF">GCM10022416_11570</name>
</gene>
<sequence length="293" mass="32239">MTGKTVVITGASSGIGAAAARRLAAQGANVVPVGRSPERTAAVAAEIGAEPLVADFADLAQVRRLAGELLDRCERIDVLANNAGGLVSQRRDTRDGHELTFQANHLAPFLLTMLLLPRLREGGRTAPARVVMTSSLGNRFGRLRLDDLEWRRRRYGGGWICYSTTKLMNVMFTRELVRRYPDVTAYSFHPAADIRGPRGPETTYPRFGQDSRLSHLFEMPLLGRFRLTSEDGAKPLVWLASVPEVPAPNGTYFHGFKPGRTNPQAGDPVLAERLWDVSAEFVEEFVRDADVGR</sequence>
<dbReference type="Proteomes" id="UP001500266">
    <property type="component" value="Unassembled WGS sequence"/>
</dbReference>
<dbReference type="InterPro" id="IPR002347">
    <property type="entry name" value="SDR_fam"/>
</dbReference>
<dbReference type="SUPFAM" id="SSF51735">
    <property type="entry name" value="NAD(P)-binding Rossmann-fold domains"/>
    <property type="match status" value="1"/>
</dbReference>
<proteinExistence type="predicted"/>
<evidence type="ECO:0000256" key="1">
    <source>
        <dbReference type="ARBA" id="ARBA00023002"/>
    </source>
</evidence>
<evidence type="ECO:0000313" key="3">
    <source>
        <dbReference type="Proteomes" id="UP001500266"/>
    </source>
</evidence>
<dbReference type="PANTHER" id="PTHR43157:SF31">
    <property type="entry name" value="PHOSPHATIDYLINOSITOL-GLYCAN BIOSYNTHESIS CLASS F PROTEIN"/>
    <property type="match status" value="1"/>
</dbReference>